<feature type="compositionally biased region" description="Acidic residues" evidence="2">
    <location>
        <begin position="422"/>
        <end position="432"/>
    </location>
</feature>
<dbReference type="EMBL" id="PZQS01000005">
    <property type="protein sequence ID" value="PVD30947.1"/>
    <property type="molecule type" value="Genomic_DNA"/>
</dbReference>
<evidence type="ECO:0008006" key="7">
    <source>
        <dbReference type="Google" id="ProtNLM"/>
    </source>
</evidence>
<dbReference type="OrthoDB" id="608866at2759"/>
<feature type="compositionally biased region" description="Low complexity" evidence="2">
    <location>
        <begin position="474"/>
        <end position="485"/>
    </location>
</feature>
<dbReference type="PROSITE" id="PS51294">
    <property type="entry name" value="HTH_MYB"/>
    <property type="match status" value="1"/>
</dbReference>
<feature type="domain" description="HTH myb-type" evidence="4">
    <location>
        <begin position="560"/>
        <end position="613"/>
    </location>
</feature>
<feature type="domain" description="Myb-like" evidence="3">
    <location>
        <begin position="564"/>
        <end position="609"/>
    </location>
</feature>
<proteinExistence type="predicted"/>
<dbReference type="AlphaFoldDB" id="A0A2T7PC03"/>
<evidence type="ECO:0000256" key="2">
    <source>
        <dbReference type="SAM" id="MobiDB-lite"/>
    </source>
</evidence>
<sequence length="623" mass="71017">MVRQDKSSCSRLEKSEKSEDHENCLNRCSLECDCEDSSGNKSSKSEQETEKYYKNRNKPDRHSEQAELGSSSDNSCCVAESVESGGRSHRKKRHASGDSIAEGSSDDAFESLTKRIKKQKILSLRRLRLSLGPKPNSKKRLKWTESEEREFFKAVRQHGAEESIVDEWEEEEKLQRVETPLCLEVKQRSLQVTQGFVGADAVGGTGMFGIIRDQPGVVNKKEVCFLALFAHLFHVQNLDTSPMDEDAFEDFFSSFRLVLECINRLELNITDFPNLVSEAKILRQKTVLQTVCVLCRKDRYDLAALISEKLSSLCPYGEKVNTKIEKILKAKQKPNSSLEKESFAKYMESVGNFMTSVYETFKTPVLTLLVNTFSTPPSQLSKRKVTCKNLKRFKANKDMVTSNRVNKKKLYCNLEQIRSQEEEQSEEDEIDSCMERTPKKVPSKFSQSESPRSTVDLHDSVASSQSEYKRTRGSSKSSDSGKGSSELGHHRNKKRVEPECSESHSHIDGSDSDRSYVEPERKSDWLCTEQTKSSGDSVCDDSLDESPSKRPKQKLRTCHKKHLKWTASEEEKFYQAVQQHGVGNWALIRSQLGMQRTNVQLKDKWRTILHTTFNKLCKKFGPV</sequence>
<dbReference type="STRING" id="400727.A0A2T7PC03"/>
<dbReference type="Gene3D" id="1.25.40.210">
    <property type="entry name" value="Telomere repeat-binding factor, dimerisation domain"/>
    <property type="match status" value="1"/>
</dbReference>
<dbReference type="Gene3D" id="1.10.10.60">
    <property type="entry name" value="Homeodomain-like"/>
    <property type="match status" value="1"/>
</dbReference>
<dbReference type="Pfam" id="PF00249">
    <property type="entry name" value="Myb_DNA-binding"/>
    <property type="match status" value="1"/>
</dbReference>
<keyword evidence="6" id="KW-1185">Reference proteome</keyword>
<dbReference type="InterPro" id="IPR052450">
    <property type="entry name" value="TRBD-Containing_Protein"/>
</dbReference>
<feature type="compositionally biased region" description="Polar residues" evidence="2">
    <location>
        <begin position="444"/>
        <end position="453"/>
    </location>
</feature>
<feature type="region of interest" description="Disordered" evidence="2">
    <location>
        <begin position="419"/>
        <end position="554"/>
    </location>
</feature>
<feature type="region of interest" description="Disordered" evidence="2">
    <location>
        <begin position="1"/>
        <end position="105"/>
    </location>
</feature>
<gene>
    <name evidence="5" type="ORF">C0Q70_10223</name>
</gene>
<evidence type="ECO:0000313" key="6">
    <source>
        <dbReference type="Proteomes" id="UP000245119"/>
    </source>
</evidence>
<dbReference type="SUPFAM" id="SSF46689">
    <property type="entry name" value="Homeodomain-like"/>
    <property type="match status" value="1"/>
</dbReference>
<dbReference type="SMART" id="SM00717">
    <property type="entry name" value="SANT"/>
    <property type="match status" value="2"/>
</dbReference>
<evidence type="ECO:0000256" key="1">
    <source>
        <dbReference type="ARBA" id="ARBA00023242"/>
    </source>
</evidence>
<dbReference type="Proteomes" id="UP000245119">
    <property type="component" value="Linkage Group LG5"/>
</dbReference>
<dbReference type="InterPro" id="IPR009057">
    <property type="entry name" value="Homeodomain-like_sf"/>
</dbReference>
<dbReference type="InterPro" id="IPR017930">
    <property type="entry name" value="Myb_dom"/>
</dbReference>
<comment type="caution">
    <text evidence="5">The sequence shown here is derived from an EMBL/GenBank/DDBJ whole genome shotgun (WGS) entry which is preliminary data.</text>
</comment>
<feature type="compositionally biased region" description="Basic and acidic residues" evidence="2">
    <location>
        <begin position="1"/>
        <end position="24"/>
    </location>
</feature>
<reference evidence="5 6" key="1">
    <citation type="submission" date="2018-04" db="EMBL/GenBank/DDBJ databases">
        <title>The genome of golden apple snail Pomacea canaliculata provides insight into stress tolerance and invasive adaptation.</title>
        <authorList>
            <person name="Liu C."/>
            <person name="Liu B."/>
            <person name="Ren Y."/>
            <person name="Zhang Y."/>
            <person name="Wang H."/>
            <person name="Li S."/>
            <person name="Jiang F."/>
            <person name="Yin L."/>
            <person name="Zhang G."/>
            <person name="Qian W."/>
            <person name="Fan W."/>
        </authorList>
    </citation>
    <scope>NUCLEOTIDE SEQUENCE [LARGE SCALE GENOMIC DNA]</scope>
    <source>
        <strain evidence="5">SZHN2017</strain>
        <tissue evidence="5">Muscle</tissue>
    </source>
</reference>
<dbReference type="CDD" id="cd11660">
    <property type="entry name" value="SANT_TRF"/>
    <property type="match status" value="1"/>
</dbReference>
<evidence type="ECO:0000259" key="3">
    <source>
        <dbReference type="PROSITE" id="PS50090"/>
    </source>
</evidence>
<evidence type="ECO:0000313" key="5">
    <source>
        <dbReference type="EMBL" id="PVD30947.1"/>
    </source>
</evidence>
<dbReference type="PANTHER" id="PTHR46734">
    <property type="entry name" value="TELOMERIC REPEAT-BINDING FACTOR 1 TERF1"/>
    <property type="match status" value="1"/>
</dbReference>
<dbReference type="PROSITE" id="PS50090">
    <property type="entry name" value="MYB_LIKE"/>
    <property type="match status" value="1"/>
</dbReference>
<feature type="compositionally biased region" description="Basic and acidic residues" evidence="2">
    <location>
        <begin position="495"/>
        <end position="524"/>
    </location>
</feature>
<protein>
    <recommendedName>
        <fullName evidence="7">Telomeric repeat-binding factor</fullName>
    </recommendedName>
</protein>
<feature type="compositionally biased region" description="Basic and acidic residues" evidence="2">
    <location>
        <begin position="43"/>
        <end position="65"/>
    </location>
</feature>
<dbReference type="InterPro" id="IPR036507">
    <property type="entry name" value="Telomere_rpt-bd_fac_dimer_sf"/>
</dbReference>
<dbReference type="PANTHER" id="PTHR46734:SF1">
    <property type="entry name" value="TELOMERIC REPEAT-BINDING FACTOR 1"/>
    <property type="match status" value="1"/>
</dbReference>
<accession>A0A2T7PC03</accession>
<organism evidence="5 6">
    <name type="scientific">Pomacea canaliculata</name>
    <name type="common">Golden apple snail</name>
    <dbReference type="NCBI Taxonomy" id="400727"/>
    <lineage>
        <taxon>Eukaryota</taxon>
        <taxon>Metazoa</taxon>
        <taxon>Spiralia</taxon>
        <taxon>Lophotrochozoa</taxon>
        <taxon>Mollusca</taxon>
        <taxon>Gastropoda</taxon>
        <taxon>Caenogastropoda</taxon>
        <taxon>Architaenioglossa</taxon>
        <taxon>Ampullarioidea</taxon>
        <taxon>Ampullariidae</taxon>
        <taxon>Pomacea</taxon>
    </lineage>
</organism>
<evidence type="ECO:0000259" key="4">
    <source>
        <dbReference type="PROSITE" id="PS51294"/>
    </source>
</evidence>
<name>A0A2T7PC03_POMCA</name>
<dbReference type="InterPro" id="IPR001005">
    <property type="entry name" value="SANT/Myb"/>
</dbReference>
<keyword evidence="1" id="KW-0539">Nucleus</keyword>